<dbReference type="AlphaFoldDB" id="A0A0E9S778"/>
<sequence>MAAAGSRKQDNLPSDSPFPFLYLEFRNETSIYIFLYSYMSV</sequence>
<dbReference type="EMBL" id="GBXM01072057">
    <property type="protein sequence ID" value="JAH36520.1"/>
    <property type="molecule type" value="Transcribed_RNA"/>
</dbReference>
<protein>
    <submittedName>
        <fullName evidence="1">Uncharacterized protein</fullName>
    </submittedName>
</protein>
<proteinExistence type="predicted"/>
<organism evidence="1">
    <name type="scientific">Anguilla anguilla</name>
    <name type="common">European freshwater eel</name>
    <name type="synonym">Muraena anguilla</name>
    <dbReference type="NCBI Taxonomy" id="7936"/>
    <lineage>
        <taxon>Eukaryota</taxon>
        <taxon>Metazoa</taxon>
        <taxon>Chordata</taxon>
        <taxon>Craniata</taxon>
        <taxon>Vertebrata</taxon>
        <taxon>Euteleostomi</taxon>
        <taxon>Actinopterygii</taxon>
        <taxon>Neopterygii</taxon>
        <taxon>Teleostei</taxon>
        <taxon>Anguilliformes</taxon>
        <taxon>Anguillidae</taxon>
        <taxon>Anguilla</taxon>
    </lineage>
</organism>
<accession>A0A0E9S778</accession>
<reference evidence="1" key="2">
    <citation type="journal article" date="2015" name="Fish Shellfish Immunol.">
        <title>Early steps in the European eel (Anguilla anguilla)-Vibrio vulnificus interaction in the gills: Role of the RtxA13 toxin.</title>
        <authorList>
            <person name="Callol A."/>
            <person name="Pajuelo D."/>
            <person name="Ebbesson L."/>
            <person name="Teles M."/>
            <person name="MacKenzie S."/>
            <person name="Amaro C."/>
        </authorList>
    </citation>
    <scope>NUCLEOTIDE SEQUENCE</scope>
</reference>
<evidence type="ECO:0000313" key="1">
    <source>
        <dbReference type="EMBL" id="JAH36520.1"/>
    </source>
</evidence>
<reference evidence="1" key="1">
    <citation type="submission" date="2014-11" db="EMBL/GenBank/DDBJ databases">
        <authorList>
            <person name="Amaro Gonzalez C."/>
        </authorList>
    </citation>
    <scope>NUCLEOTIDE SEQUENCE</scope>
</reference>
<name>A0A0E9S778_ANGAN</name>